<dbReference type="Gene3D" id="1.10.357.10">
    <property type="entry name" value="Tetracycline Repressor, domain 2"/>
    <property type="match status" value="1"/>
</dbReference>
<dbReference type="PROSITE" id="PS50977">
    <property type="entry name" value="HTH_TETR_2"/>
    <property type="match status" value="1"/>
</dbReference>
<feature type="domain" description="HTH tetR-type" evidence="3">
    <location>
        <begin position="10"/>
        <end position="70"/>
    </location>
</feature>
<dbReference type="KEGG" id="dtm:BJL86_3115"/>
<dbReference type="OrthoDB" id="6077212at2"/>
<evidence type="ECO:0000256" key="2">
    <source>
        <dbReference type="PROSITE-ProRule" id="PRU00335"/>
    </source>
</evidence>
<evidence type="ECO:0000313" key="4">
    <source>
        <dbReference type="EMBL" id="ANI93874.1"/>
    </source>
</evidence>
<evidence type="ECO:0000256" key="1">
    <source>
        <dbReference type="ARBA" id="ARBA00023125"/>
    </source>
</evidence>
<name>A0A173LQ84_9ACTN</name>
<dbReference type="InterPro" id="IPR001647">
    <property type="entry name" value="HTH_TetR"/>
</dbReference>
<evidence type="ECO:0000259" key="3">
    <source>
        <dbReference type="PROSITE" id="PS50977"/>
    </source>
</evidence>
<dbReference type="Pfam" id="PF00440">
    <property type="entry name" value="TetR_N"/>
    <property type="match status" value="1"/>
</dbReference>
<dbReference type="AlphaFoldDB" id="A0A173LQ84"/>
<keyword evidence="1 2" id="KW-0238">DNA-binding</keyword>
<accession>A0A173LQ84</accession>
<dbReference type="RefSeq" id="WP_067476408.1">
    <property type="nucleotide sequence ID" value="NZ_CP015961.1"/>
</dbReference>
<organism evidence="4 5">
    <name type="scientific">Dietzia timorensis</name>
    <dbReference type="NCBI Taxonomy" id="499555"/>
    <lineage>
        <taxon>Bacteria</taxon>
        <taxon>Bacillati</taxon>
        <taxon>Actinomycetota</taxon>
        <taxon>Actinomycetes</taxon>
        <taxon>Mycobacteriales</taxon>
        <taxon>Dietziaceae</taxon>
        <taxon>Dietzia</taxon>
    </lineage>
</organism>
<sequence length="211" mass="24180">MRPNPLLPFDEDTIAILQSAREVFIANGVKGTNADDIAAAAGVARVTLYRRIGRMQQIMDATSLLELTELAMDVEESFVPYDSIEWDPVRHIEDIFDYTLTYFRESRYIEAIIRFDSGLTTTAMMENSRQDFNVITEWLSRILRNTWASDIHSRQLSDEEIQGRSRALGAMLGHFLQSLVLLPDGPPDLDSSEKTREYARVYMAPIFLIRR</sequence>
<gene>
    <name evidence="4" type="ORF">BJL86_3115</name>
</gene>
<feature type="DNA-binding region" description="H-T-H motif" evidence="2">
    <location>
        <begin position="33"/>
        <end position="52"/>
    </location>
</feature>
<dbReference type="InterPro" id="IPR009057">
    <property type="entry name" value="Homeodomain-like_sf"/>
</dbReference>
<reference evidence="4 5" key="1">
    <citation type="submission" date="2016-06" db="EMBL/GenBank/DDBJ databases">
        <title>Complete genome sequence of a saline-alkali tolerant type strain Dietzia timorensis ID05-A0528T.</title>
        <authorList>
            <person name="Wu X."/>
        </authorList>
    </citation>
    <scope>NUCLEOTIDE SEQUENCE [LARGE SCALE GENOMIC DNA]</scope>
    <source>
        <strain evidence="4 5">ID05-A0528</strain>
    </source>
</reference>
<dbReference type="GO" id="GO:0003677">
    <property type="term" value="F:DNA binding"/>
    <property type="evidence" value="ECO:0007669"/>
    <property type="project" value="UniProtKB-UniRule"/>
</dbReference>
<dbReference type="SUPFAM" id="SSF46689">
    <property type="entry name" value="Homeodomain-like"/>
    <property type="match status" value="1"/>
</dbReference>
<dbReference type="EMBL" id="CP015961">
    <property type="protein sequence ID" value="ANI93874.1"/>
    <property type="molecule type" value="Genomic_DNA"/>
</dbReference>
<evidence type="ECO:0000313" key="5">
    <source>
        <dbReference type="Proteomes" id="UP000186104"/>
    </source>
</evidence>
<keyword evidence="5" id="KW-1185">Reference proteome</keyword>
<dbReference type="STRING" id="499555.BJL86_3115"/>
<protein>
    <recommendedName>
        <fullName evidence="3">HTH tetR-type domain-containing protein</fullName>
    </recommendedName>
</protein>
<dbReference type="Proteomes" id="UP000186104">
    <property type="component" value="Chromosome"/>
</dbReference>
<proteinExistence type="predicted"/>